<evidence type="ECO:0000256" key="1">
    <source>
        <dbReference type="SAM" id="MobiDB-lite"/>
    </source>
</evidence>
<organism evidence="2 3">
    <name type="scientific">Spodoptera exigua</name>
    <name type="common">Beet armyworm</name>
    <name type="synonym">Noctua fulgens</name>
    <dbReference type="NCBI Taxonomy" id="7107"/>
    <lineage>
        <taxon>Eukaryota</taxon>
        <taxon>Metazoa</taxon>
        <taxon>Ecdysozoa</taxon>
        <taxon>Arthropoda</taxon>
        <taxon>Hexapoda</taxon>
        <taxon>Insecta</taxon>
        <taxon>Pterygota</taxon>
        <taxon>Neoptera</taxon>
        <taxon>Endopterygota</taxon>
        <taxon>Lepidoptera</taxon>
        <taxon>Glossata</taxon>
        <taxon>Ditrysia</taxon>
        <taxon>Noctuoidea</taxon>
        <taxon>Noctuidae</taxon>
        <taxon>Amphipyrinae</taxon>
        <taxon>Spodoptera</taxon>
    </lineage>
</organism>
<accession>A0A835GJZ4</accession>
<feature type="compositionally biased region" description="Low complexity" evidence="1">
    <location>
        <begin position="209"/>
        <end position="225"/>
    </location>
</feature>
<proteinExistence type="predicted"/>
<dbReference type="Proteomes" id="UP000648187">
    <property type="component" value="Unassembled WGS sequence"/>
</dbReference>
<name>A0A835GJZ4_SPOEX</name>
<evidence type="ECO:0000313" key="2">
    <source>
        <dbReference type="EMBL" id="KAF9417616.1"/>
    </source>
</evidence>
<comment type="caution">
    <text evidence="2">The sequence shown here is derived from an EMBL/GenBank/DDBJ whole genome shotgun (WGS) entry which is preliminary data.</text>
</comment>
<keyword evidence="3" id="KW-1185">Reference proteome</keyword>
<feature type="region of interest" description="Disordered" evidence="1">
    <location>
        <begin position="195"/>
        <end position="226"/>
    </location>
</feature>
<evidence type="ECO:0000313" key="3">
    <source>
        <dbReference type="Proteomes" id="UP000648187"/>
    </source>
</evidence>
<dbReference type="EMBL" id="JACKWZ010000068">
    <property type="protein sequence ID" value="KAF9417616.1"/>
    <property type="molecule type" value="Genomic_DNA"/>
</dbReference>
<protein>
    <submittedName>
        <fullName evidence="2">Uncharacterized protein</fullName>
    </submittedName>
</protein>
<sequence>MKSAETSWMLVASSLAEKHDQRTYCDDVGCERKVRRSALVGPCMNSSAAVSGRIMQWLVMWCQVLLLAEGMHLMPQYYEPSTEVNCIEYATSNQNRIGRILKEGWHAQKPNPRKIIQKRSVTIPVQFSLTTEPMSRRMDDIISNIIPRGAHLLKEHAKLVQDINSLRQVVFISPFIEESKDYDDSIFHEIIETSPTSTNRPSSFKPYVSTTRPPISSTRPPMSSTKGSSIPIILLGGASQRQVVKSQPITFLKPTVSLVGTTISPLVKHPYPFVNPQRKPMKICMTSLPAMFTTTRRPPTFWDKLIDYFIPTRTIGR</sequence>
<reference evidence="2" key="1">
    <citation type="submission" date="2020-08" db="EMBL/GenBank/DDBJ databases">
        <title>Spodoptera exigua strain:BAW_Kor-Di-RS1 Genome sequencing and assembly.</title>
        <authorList>
            <person name="Kim J."/>
            <person name="Nam H.Y."/>
            <person name="Kwon M."/>
            <person name="Choi J.H."/>
            <person name="Cho S.R."/>
            <person name="Kim G.-H."/>
        </authorList>
    </citation>
    <scope>NUCLEOTIDE SEQUENCE</scope>
    <source>
        <strain evidence="2">BAW_Kor-Di-RS1</strain>
        <tissue evidence="2">Whole-body</tissue>
    </source>
</reference>
<gene>
    <name evidence="2" type="ORF">HW555_005323</name>
</gene>
<dbReference type="AlphaFoldDB" id="A0A835GJZ4"/>